<dbReference type="RefSeq" id="WP_168036169.1">
    <property type="nucleotide sequence ID" value="NZ_JAATJH010000001.1"/>
</dbReference>
<evidence type="ECO:0000259" key="3">
    <source>
        <dbReference type="Pfam" id="PF13205"/>
    </source>
</evidence>
<evidence type="ECO:0000313" key="4">
    <source>
        <dbReference type="EMBL" id="NJC25417.1"/>
    </source>
</evidence>
<dbReference type="Gene3D" id="2.60.40.1120">
    <property type="entry name" value="Carboxypeptidase-like, regulatory domain"/>
    <property type="match status" value="1"/>
</dbReference>
<dbReference type="Proteomes" id="UP000770785">
    <property type="component" value="Unassembled WGS sequence"/>
</dbReference>
<dbReference type="InterPro" id="IPR013784">
    <property type="entry name" value="Carb-bd-like_fold"/>
</dbReference>
<reference evidence="4 5" key="1">
    <citation type="submission" date="2020-03" db="EMBL/GenBank/DDBJ databases">
        <title>Genomic Encyclopedia of Type Strains, Phase IV (KMG-IV): sequencing the most valuable type-strain genomes for metagenomic binning, comparative biology and taxonomic classification.</title>
        <authorList>
            <person name="Goeker M."/>
        </authorList>
    </citation>
    <scope>NUCLEOTIDE SEQUENCE [LARGE SCALE GENOMIC DNA]</scope>
    <source>
        <strain evidence="4 5">DSM 105096</strain>
    </source>
</reference>
<organism evidence="4 5">
    <name type="scientific">Neolewinella antarctica</name>
    <dbReference type="NCBI Taxonomy" id="442734"/>
    <lineage>
        <taxon>Bacteria</taxon>
        <taxon>Pseudomonadati</taxon>
        <taxon>Bacteroidota</taxon>
        <taxon>Saprospiria</taxon>
        <taxon>Saprospirales</taxon>
        <taxon>Lewinellaceae</taxon>
        <taxon>Neolewinella</taxon>
    </lineage>
</organism>
<evidence type="ECO:0000313" key="5">
    <source>
        <dbReference type="Proteomes" id="UP000770785"/>
    </source>
</evidence>
<evidence type="ECO:0000256" key="1">
    <source>
        <dbReference type="ARBA" id="ARBA00022729"/>
    </source>
</evidence>
<evidence type="ECO:0000256" key="2">
    <source>
        <dbReference type="SAM" id="SignalP"/>
    </source>
</evidence>
<feature type="chain" id="PRO_5046206971" description="SbsA Ig-like domain-containing protein" evidence="2">
    <location>
        <begin position="20"/>
        <end position="552"/>
    </location>
</feature>
<keyword evidence="5" id="KW-1185">Reference proteome</keyword>
<dbReference type="SUPFAM" id="SSF49452">
    <property type="entry name" value="Starch-binding domain-like"/>
    <property type="match status" value="1"/>
</dbReference>
<name>A0ABX0X8D7_9BACT</name>
<comment type="caution">
    <text evidence="4">The sequence shown here is derived from an EMBL/GenBank/DDBJ whole genome shotgun (WGS) entry which is preliminary data.</text>
</comment>
<feature type="domain" description="SbsA Ig-like" evidence="3">
    <location>
        <begin position="45"/>
        <end position="139"/>
    </location>
</feature>
<protein>
    <recommendedName>
        <fullName evidence="3">SbsA Ig-like domain-containing protein</fullName>
    </recommendedName>
</protein>
<feature type="signal peptide" evidence="2">
    <location>
        <begin position="1"/>
        <end position="19"/>
    </location>
</feature>
<proteinExistence type="predicted"/>
<keyword evidence="1 2" id="KW-0732">Signal</keyword>
<dbReference type="Pfam" id="PF13205">
    <property type="entry name" value="Big_5"/>
    <property type="match status" value="1"/>
</dbReference>
<accession>A0ABX0X8D7</accession>
<dbReference type="EMBL" id="JAATJH010000001">
    <property type="protein sequence ID" value="NJC25417.1"/>
    <property type="molecule type" value="Genomic_DNA"/>
</dbReference>
<sequence>MPKSLFTFFLFLLFLAVQTTVLQRCATPTAPTGGPPDTIGPRLVLEESTPNFQTNFRPEEIVLTFDEWVNIDSKQPILISPPLELGEDNQPQLRRRSLVINLEGMELRDSVTYVVNIDAAIKDLNEGNPTENLRFVFATGPVLDSASVSGTLASDYSGEPLENATFTLFSNLADTAVTTENPTYFAQTDEDGRFTVYNVRPGVYRAVALQRNPSATNYFFDLKGYAQPQAAGFVDSLITVTDGSNRVGTIRISPILRPVRVNAVDTSINGAVRLTMNQKAELVDVGYAGVYERRNEIDTLVLFYRNPEADTLFIGRNGVSSDTVVLDGQAVTGTRPFRVRTGPASRVFTGRGVQILFDRPLQLLDTSRVVLLRDTFPEPVAFRYVIDSADAGVLTLESGYQVDFRYAVTLLPGALTDWNGNTNQDTIRQRFIADNPENYGTLTLTIQNLIPSENYILRLLKKDEIMVATFRYIEARFEYQAIYSGLTPGEYTAELLYDSNKNRRYDSGDFLFGLQPEEVRRFDIEPLRANWEVEKTIVVDFDDPNSPEVEEN</sequence>
<gene>
    <name evidence="4" type="ORF">GGR27_000898</name>
</gene>
<dbReference type="InterPro" id="IPR032812">
    <property type="entry name" value="SbsA_Ig"/>
</dbReference>